<organism evidence="3 4">
    <name type="scientific">Nocardioides vastitatis</name>
    <dbReference type="NCBI Taxonomy" id="2568655"/>
    <lineage>
        <taxon>Bacteria</taxon>
        <taxon>Bacillati</taxon>
        <taxon>Actinomycetota</taxon>
        <taxon>Actinomycetes</taxon>
        <taxon>Propionibacteriales</taxon>
        <taxon>Nocardioidaceae</taxon>
        <taxon>Nocardioides</taxon>
    </lineage>
</organism>
<feature type="region of interest" description="Disordered" evidence="1">
    <location>
        <begin position="770"/>
        <end position="797"/>
    </location>
</feature>
<reference evidence="4" key="1">
    <citation type="journal article" date="2019" name="Int. J. Syst. Evol. Microbiol.">
        <title>The Global Catalogue of Microorganisms (GCM) 10K type strain sequencing project: providing services to taxonomists for standard genome sequencing and annotation.</title>
        <authorList>
            <consortium name="The Broad Institute Genomics Platform"/>
            <consortium name="The Broad Institute Genome Sequencing Center for Infectious Disease"/>
            <person name="Wu L."/>
            <person name="Ma J."/>
        </authorList>
    </citation>
    <scope>NUCLEOTIDE SEQUENCE [LARGE SCALE GENOMIC DNA]</scope>
    <source>
        <strain evidence="4">YIM 94188</strain>
    </source>
</reference>
<protein>
    <submittedName>
        <fullName evidence="3">DUF6049 family protein</fullName>
    </submittedName>
</protein>
<name>A0ABW0ZJT6_9ACTN</name>
<dbReference type="Proteomes" id="UP001596072">
    <property type="component" value="Unassembled WGS sequence"/>
</dbReference>
<accession>A0ABW0ZJT6</accession>
<keyword evidence="2" id="KW-1133">Transmembrane helix</keyword>
<evidence type="ECO:0000313" key="3">
    <source>
        <dbReference type="EMBL" id="MFC5731249.1"/>
    </source>
</evidence>
<dbReference type="Pfam" id="PF19516">
    <property type="entry name" value="DUF6049"/>
    <property type="match status" value="1"/>
</dbReference>
<dbReference type="InterPro" id="IPR046112">
    <property type="entry name" value="DUF6049"/>
</dbReference>
<feature type="compositionally biased region" description="Low complexity" evidence="1">
    <location>
        <begin position="38"/>
        <end position="55"/>
    </location>
</feature>
<keyword evidence="2" id="KW-0472">Membrane</keyword>
<keyword evidence="4" id="KW-1185">Reference proteome</keyword>
<feature type="region of interest" description="Disordered" evidence="1">
    <location>
        <begin position="303"/>
        <end position="346"/>
    </location>
</feature>
<gene>
    <name evidence="3" type="ORF">ACFPQB_20230</name>
</gene>
<dbReference type="EMBL" id="JBHSNS010000013">
    <property type="protein sequence ID" value="MFC5731249.1"/>
    <property type="molecule type" value="Genomic_DNA"/>
</dbReference>
<sequence length="797" mass="82212">MVHRPSFLPALAGVVTSVVLTGVVLGGPAAGSPDAEPVGQRASAVAAQGSADAGAPRSRQAPDEEYDAPLHITIDELTPGALPRRGPLVVRGTVTNADLDGWQGISLYPMINGAHCTGCAAVMTTSAELKVAAESDPESPVGERICTSITAACSGVVQTIQSLAPGATARYTMKIPQAVLRAELPKPTAGVYWFGVHASGESASTPRDHLADGRARTFLPYVPERSAEVVDTAVVLPLRGRIAYTADGQLGRTARWQRALSSSGDLGGPLAFGAASGDQPVTWLVDPALPDAVRHLARGNTPREIEAVPQEPDEPSPTEDDTGTGDDDSAGAAADDGAEPADGGPLARAADSWLRRAEVVLGSDRVATLPYGDPDVAAAATSLPDLYDTAREHPGSVLTAWNVKGTPVVAPPTGYLDQTGIESVSDGAVVVLGDQMFPEEAYPTGPPATGMVDDHPVVVSTTGAAEGGPGPDSRLSPVALRQRILSEAAVRLSRSGGDAAPQPLVVLLPTSVAPAGASEFWQGLDVSWLRLTDLDAVADQADGVLGGEGAEARQIDPATLDYPEDQELLEVDSSVLVELGRLVRASRSLQSILGDQYRIAGQLLDEALTGASYSLRADPRAGLRLARTRGWVEDQLAQLSVDAPRGVTLSGTSGSFNVAVRNTLDYPVSVRIEATTDQGAEIGVANPIVLAANSRSSVPIEATMTSAGVHNVTLRLTDLEGNPIGADDELPIRSGQVGVVIWAIIGTGVGILFVAIGIRLFRRIRAHRHGGEESGDAGDGTAGDGARSAETEDAGAP</sequence>
<evidence type="ECO:0000256" key="2">
    <source>
        <dbReference type="SAM" id="Phobius"/>
    </source>
</evidence>
<keyword evidence="2" id="KW-0812">Transmembrane</keyword>
<comment type="caution">
    <text evidence="3">The sequence shown here is derived from an EMBL/GenBank/DDBJ whole genome shotgun (WGS) entry which is preliminary data.</text>
</comment>
<feature type="region of interest" description="Disordered" evidence="1">
    <location>
        <begin position="30"/>
        <end position="63"/>
    </location>
</feature>
<dbReference type="RefSeq" id="WP_136435295.1">
    <property type="nucleotide sequence ID" value="NZ_JBHSNS010000013.1"/>
</dbReference>
<proteinExistence type="predicted"/>
<feature type="compositionally biased region" description="Acidic residues" evidence="1">
    <location>
        <begin position="311"/>
        <end position="329"/>
    </location>
</feature>
<evidence type="ECO:0000256" key="1">
    <source>
        <dbReference type="SAM" id="MobiDB-lite"/>
    </source>
</evidence>
<feature type="compositionally biased region" description="Low complexity" evidence="1">
    <location>
        <begin position="330"/>
        <end position="345"/>
    </location>
</feature>
<feature type="transmembrane region" description="Helical" evidence="2">
    <location>
        <begin position="739"/>
        <end position="761"/>
    </location>
</feature>
<evidence type="ECO:0000313" key="4">
    <source>
        <dbReference type="Proteomes" id="UP001596072"/>
    </source>
</evidence>